<protein>
    <submittedName>
        <fullName evidence="1">E3 ubiquitin-protein ligase</fullName>
    </submittedName>
</protein>
<accession>A0A0N4X5M0</accession>
<reference evidence="1" key="1">
    <citation type="submission" date="2017-02" db="UniProtKB">
        <authorList>
            <consortium name="WormBaseParasite"/>
        </authorList>
    </citation>
    <scope>IDENTIFICATION</scope>
</reference>
<evidence type="ECO:0000313" key="1">
    <source>
        <dbReference type="WBParaSite" id="HPLM_0001966201-mRNA-1"/>
    </source>
</evidence>
<proteinExistence type="predicted"/>
<name>A0A0N4X5M0_HAEPC</name>
<dbReference type="WBParaSite" id="HPLM_0001966201-mRNA-1">
    <property type="protein sequence ID" value="HPLM_0001966201-mRNA-1"/>
    <property type="gene ID" value="HPLM_0001966201"/>
</dbReference>
<organism evidence="1">
    <name type="scientific">Haemonchus placei</name>
    <name type="common">Barber's pole worm</name>
    <dbReference type="NCBI Taxonomy" id="6290"/>
    <lineage>
        <taxon>Eukaryota</taxon>
        <taxon>Metazoa</taxon>
        <taxon>Ecdysozoa</taxon>
        <taxon>Nematoda</taxon>
        <taxon>Chromadorea</taxon>
        <taxon>Rhabditida</taxon>
        <taxon>Rhabditina</taxon>
        <taxon>Rhabditomorpha</taxon>
        <taxon>Strongyloidea</taxon>
        <taxon>Trichostrongylidae</taxon>
        <taxon>Haemonchus</taxon>
    </lineage>
</organism>
<dbReference type="AlphaFoldDB" id="A0A0N4X5M0"/>
<sequence length="153" mass="17507">LSFEHSFLHTLSHVSSSDLIRAKSKVVGDNPSDRSSVNSHLKSHFSLGPTRVTAHFLSNDFYDLLCRFTLRSSTSRLVLQSVRRVALLLLTLLYTVLKEFAVDSGTDPVEIEGLVSYEDQDRITMLKGSHRKRMSTNLKRYSHWFIRILLEVN</sequence>